<proteinExistence type="predicted"/>
<gene>
    <name evidence="1" type="ORF">Adt_27619</name>
</gene>
<dbReference type="EMBL" id="JBFOLK010000008">
    <property type="protein sequence ID" value="KAL2491991.1"/>
    <property type="molecule type" value="Genomic_DNA"/>
</dbReference>
<comment type="caution">
    <text evidence="1">The sequence shown here is derived from an EMBL/GenBank/DDBJ whole genome shotgun (WGS) entry which is preliminary data.</text>
</comment>
<protein>
    <submittedName>
        <fullName evidence="1">Integrase</fullName>
    </submittedName>
</protein>
<dbReference type="AlphaFoldDB" id="A0ABD1RU89"/>
<dbReference type="Proteomes" id="UP001604336">
    <property type="component" value="Unassembled WGS sequence"/>
</dbReference>
<sequence>MCTRYVEANPPYTRRPRFEELGTGSTKHLPFVQQPPKIELKQLPSHLRYAYLGYSSTLPVIIANSINIDIFENTRQLLGGLLLTSRVSSLLCACIRGYRVGASDFS</sequence>
<keyword evidence="2" id="KW-1185">Reference proteome</keyword>
<evidence type="ECO:0000313" key="1">
    <source>
        <dbReference type="EMBL" id="KAL2491991.1"/>
    </source>
</evidence>
<organism evidence="1 2">
    <name type="scientific">Abeliophyllum distichum</name>
    <dbReference type="NCBI Taxonomy" id="126358"/>
    <lineage>
        <taxon>Eukaryota</taxon>
        <taxon>Viridiplantae</taxon>
        <taxon>Streptophyta</taxon>
        <taxon>Embryophyta</taxon>
        <taxon>Tracheophyta</taxon>
        <taxon>Spermatophyta</taxon>
        <taxon>Magnoliopsida</taxon>
        <taxon>eudicotyledons</taxon>
        <taxon>Gunneridae</taxon>
        <taxon>Pentapetalae</taxon>
        <taxon>asterids</taxon>
        <taxon>lamiids</taxon>
        <taxon>Lamiales</taxon>
        <taxon>Oleaceae</taxon>
        <taxon>Forsythieae</taxon>
        <taxon>Abeliophyllum</taxon>
    </lineage>
</organism>
<accession>A0ABD1RU89</accession>
<name>A0ABD1RU89_9LAMI</name>
<evidence type="ECO:0000313" key="2">
    <source>
        <dbReference type="Proteomes" id="UP001604336"/>
    </source>
</evidence>
<reference evidence="2" key="1">
    <citation type="submission" date="2024-07" db="EMBL/GenBank/DDBJ databases">
        <title>Two chromosome-level genome assemblies of Korean endemic species Abeliophyllum distichum and Forsythia ovata (Oleaceae).</title>
        <authorList>
            <person name="Jang H."/>
        </authorList>
    </citation>
    <scope>NUCLEOTIDE SEQUENCE [LARGE SCALE GENOMIC DNA]</scope>
</reference>